<dbReference type="InterPro" id="IPR037185">
    <property type="entry name" value="EmrE-like"/>
</dbReference>
<evidence type="ECO:0000313" key="2">
    <source>
        <dbReference type="EMBL" id="KAF1014063.1"/>
    </source>
</evidence>
<proteinExistence type="predicted"/>
<feature type="transmembrane region" description="Helical" evidence="1">
    <location>
        <begin position="48"/>
        <end position="68"/>
    </location>
</feature>
<dbReference type="SUPFAM" id="SSF103481">
    <property type="entry name" value="Multidrug resistance efflux transporter EmrE"/>
    <property type="match status" value="1"/>
</dbReference>
<accession>A0A7V8FEV9</accession>
<protein>
    <recommendedName>
        <fullName evidence="4">EamA domain-containing protein</fullName>
    </recommendedName>
</protein>
<dbReference type="AlphaFoldDB" id="A0A7V8FEV9"/>
<evidence type="ECO:0008006" key="4">
    <source>
        <dbReference type="Google" id="ProtNLM"/>
    </source>
</evidence>
<dbReference type="Gene3D" id="1.10.3730.20">
    <property type="match status" value="1"/>
</dbReference>
<evidence type="ECO:0000256" key="1">
    <source>
        <dbReference type="SAM" id="Phobius"/>
    </source>
</evidence>
<sequence length="102" mass="10642">MLLQVTYYALVARCYQQVDMSLAYPVMRGCAPILVALAGSLLGERLPTVAWLGVVLVSAGILSMALGARAGQLRMPLLTAAMIATYTLVDAQGARASGNALS</sequence>
<organism evidence="2 3">
    <name type="scientific">Stenotrophomonas maltophilia</name>
    <name type="common">Pseudomonas maltophilia</name>
    <name type="synonym">Xanthomonas maltophilia</name>
    <dbReference type="NCBI Taxonomy" id="40324"/>
    <lineage>
        <taxon>Bacteria</taxon>
        <taxon>Pseudomonadati</taxon>
        <taxon>Pseudomonadota</taxon>
        <taxon>Gammaproteobacteria</taxon>
        <taxon>Lysobacterales</taxon>
        <taxon>Lysobacteraceae</taxon>
        <taxon>Stenotrophomonas</taxon>
        <taxon>Stenotrophomonas maltophilia group</taxon>
    </lineage>
</organism>
<dbReference type="EMBL" id="WNDS01000004">
    <property type="protein sequence ID" value="KAF1014063.1"/>
    <property type="molecule type" value="Genomic_DNA"/>
</dbReference>
<name>A0A7V8FEV9_STEMA</name>
<feature type="transmembrane region" description="Helical" evidence="1">
    <location>
        <begin position="21"/>
        <end position="42"/>
    </location>
</feature>
<keyword evidence="1" id="KW-0812">Transmembrane</keyword>
<comment type="caution">
    <text evidence="2">The sequence shown here is derived from an EMBL/GenBank/DDBJ whole genome shotgun (WGS) entry which is preliminary data.</text>
</comment>
<dbReference type="Proteomes" id="UP000487117">
    <property type="component" value="Unassembled WGS sequence"/>
</dbReference>
<keyword evidence="1" id="KW-0472">Membrane</keyword>
<keyword evidence="1" id="KW-1133">Transmembrane helix</keyword>
<reference evidence="3" key="1">
    <citation type="journal article" date="2020" name="MBio">
        <title>Horizontal gene transfer to a defensive symbiont with a reduced genome amongst a multipartite beetle microbiome.</title>
        <authorList>
            <person name="Waterworth S.C."/>
            <person name="Florez L.V."/>
            <person name="Rees E.R."/>
            <person name="Hertweck C."/>
            <person name="Kaltenpoth M."/>
            <person name="Kwan J.C."/>
        </authorList>
    </citation>
    <scope>NUCLEOTIDE SEQUENCE [LARGE SCALE GENOMIC DNA]</scope>
</reference>
<gene>
    <name evidence="2" type="ORF">GAK31_03087</name>
</gene>
<evidence type="ECO:0000313" key="3">
    <source>
        <dbReference type="Proteomes" id="UP000487117"/>
    </source>
</evidence>